<dbReference type="STRING" id="363999.A0A439CLH5"/>
<name>A0A439CLH5_9PEZI</name>
<accession>A0A439CLH5</accession>
<sequence>MPTLLHVLTRKNEPVDATRVNRGGNTTIVSPIWVEGWTRWADFDHATLTQIFEAELASPYAGGKAATPLPKDRVLYNERSLEDFLRIYLAPVVNSALDTQD</sequence>
<reference evidence="1 2" key="1">
    <citation type="submission" date="2018-12" db="EMBL/GenBank/DDBJ databases">
        <title>Draft genome sequence of Xylaria grammica IHI A82.</title>
        <authorList>
            <person name="Buettner E."/>
            <person name="Kellner H."/>
        </authorList>
    </citation>
    <scope>NUCLEOTIDE SEQUENCE [LARGE SCALE GENOMIC DNA]</scope>
    <source>
        <strain evidence="1 2">IHI A82</strain>
    </source>
</reference>
<organism evidence="1 2">
    <name type="scientific">Xylaria grammica</name>
    <dbReference type="NCBI Taxonomy" id="363999"/>
    <lineage>
        <taxon>Eukaryota</taxon>
        <taxon>Fungi</taxon>
        <taxon>Dikarya</taxon>
        <taxon>Ascomycota</taxon>
        <taxon>Pezizomycotina</taxon>
        <taxon>Sordariomycetes</taxon>
        <taxon>Xylariomycetidae</taxon>
        <taxon>Xylariales</taxon>
        <taxon>Xylariaceae</taxon>
        <taxon>Xylaria</taxon>
    </lineage>
</organism>
<comment type="caution">
    <text evidence="1">The sequence shown here is derived from an EMBL/GenBank/DDBJ whole genome shotgun (WGS) entry which is preliminary data.</text>
</comment>
<dbReference type="Proteomes" id="UP000286045">
    <property type="component" value="Unassembled WGS sequence"/>
</dbReference>
<keyword evidence="2" id="KW-1185">Reference proteome</keyword>
<evidence type="ECO:0000313" key="1">
    <source>
        <dbReference type="EMBL" id="RWA03009.1"/>
    </source>
</evidence>
<dbReference type="AlphaFoldDB" id="A0A439CLH5"/>
<evidence type="ECO:0000313" key="2">
    <source>
        <dbReference type="Proteomes" id="UP000286045"/>
    </source>
</evidence>
<protein>
    <submittedName>
        <fullName evidence="1">Uncharacterized protein</fullName>
    </submittedName>
</protein>
<feature type="non-terminal residue" evidence="1">
    <location>
        <position position="101"/>
    </location>
</feature>
<gene>
    <name evidence="1" type="ORF">EKO27_g12096</name>
</gene>
<proteinExistence type="predicted"/>
<dbReference type="EMBL" id="RYZI01001019">
    <property type="protein sequence ID" value="RWA03009.1"/>
    <property type="molecule type" value="Genomic_DNA"/>
</dbReference>